<evidence type="ECO:0000256" key="2">
    <source>
        <dbReference type="ARBA" id="ARBA00022741"/>
    </source>
</evidence>
<dbReference type="InterPro" id="IPR007373">
    <property type="entry name" value="Thiamin_PyroPKinase_B1-bd"/>
</dbReference>
<keyword evidence="3 6" id="KW-0418">Kinase</keyword>
<dbReference type="InterPro" id="IPR036759">
    <property type="entry name" value="TPK_catalytic_sf"/>
</dbReference>
<organism evidence="6 7">
    <name type="scientific">Eimeria maxima</name>
    <name type="common">Coccidian parasite</name>
    <dbReference type="NCBI Taxonomy" id="5804"/>
    <lineage>
        <taxon>Eukaryota</taxon>
        <taxon>Sar</taxon>
        <taxon>Alveolata</taxon>
        <taxon>Apicomplexa</taxon>
        <taxon>Conoidasida</taxon>
        <taxon>Coccidia</taxon>
        <taxon>Eucoccidiorida</taxon>
        <taxon>Eimeriorina</taxon>
        <taxon>Eimeriidae</taxon>
        <taxon>Eimeria</taxon>
    </lineage>
</organism>
<dbReference type="GO" id="GO:0030975">
    <property type="term" value="F:thiamine binding"/>
    <property type="evidence" value="ECO:0007669"/>
    <property type="project" value="InterPro"/>
</dbReference>
<keyword evidence="2" id="KW-0547">Nucleotide-binding</keyword>
<dbReference type="GO" id="GO:0004788">
    <property type="term" value="F:thiamine diphosphokinase activity"/>
    <property type="evidence" value="ECO:0007669"/>
    <property type="project" value="InterPro"/>
</dbReference>
<evidence type="ECO:0000313" key="6">
    <source>
        <dbReference type="EMBL" id="CDJ58697.1"/>
    </source>
</evidence>
<dbReference type="FunFam" id="2.60.120.320:FF:000001">
    <property type="entry name" value="Thiamine pyrophosphokinase"/>
    <property type="match status" value="1"/>
</dbReference>
<dbReference type="EMBL" id="HG719790">
    <property type="protein sequence ID" value="CDJ58697.1"/>
    <property type="molecule type" value="Genomic_DNA"/>
</dbReference>
<dbReference type="Gene3D" id="2.60.120.320">
    <property type="entry name" value="Thiamin pyrophosphokinase, thiamin-binding domain"/>
    <property type="match status" value="1"/>
</dbReference>
<evidence type="ECO:0000256" key="4">
    <source>
        <dbReference type="ARBA" id="ARBA00022840"/>
    </source>
</evidence>
<evidence type="ECO:0000256" key="3">
    <source>
        <dbReference type="ARBA" id="ARBA00022777"/>
    </source>
</evidence>
<dbReference type="SMART" id="SM00983">
    <property type="entry name" value="TPK_B1_binding"/>
    <property type="match status" value="1"/>
</dbReference>
<dbReference type="Proteomes" id="UP000030763">
    <property type="component" value="Unassembled WGS sequence"/>
</dbReference>
<dbReference type="Pfam" id="PF04263">
    <property type="entry name" value="TPK_catalytic"/>
    <property type="match status" value="1"/>
</dbReference>
<evidence type="ECO:0000259" key="5">
    <source>
        <dbReference type="SMART" id="SM00983"/>
    </source>
</evidence>
<evidence type="ECO:0000313" key="7">
    <source>
        <dbReference type="Proteomes" id="UP000030763"/>
    </source>
</evidence>
<dbReference type="SMR" id="U6M395"/>
<dbReference type="SUPFAM" id="SSF63999">
    <property type="entry name" value="Thiamin pyrophosphokinase, catalytic domain"/>
    <property type="match status" value="1"/>
</dbReference>
<dbReference type="RefSeq" id="XP_013335345.1">
    <property type="nucleotide sequence ID" value="XM_013479891.1"/>
</dbReference>
<dbReference type="GeneID" id="25339252"/>
<dbReference type="CDD" id="cd07995">
    <property type="entry name" value="TPK"/>
    <property type="match status" value="1"/>
</dbReference>
<dbReference type="GO" id="GO:0009229">
    <property type="term" value="P:thiamine diphosphate biosynthetic process"/>
    <property type="evidence" value="ECO:0007669"/>
    <property type="project" value="InterPro"/>
</dbReference>
<protein>
    <submittedName>
        <fullName evidence="6">Thiamin pyrophosphokinase, putative</fullName>
    </submittedName>
</protein>
<dbReference type="GO" id="GO:0006772">
    <property type="term" value="P:thiamine metabolic process"/>
    <property type="evidence" value="ECO:0007669"/>
    <property type="project" value="InterPro"/>
</dbReference>
<proteinExistence type="predicted"/>
<dbReference type="InterPro" id="IPR007371">
    <property type="entry name" value="TPK_catalytic"/>
</dbReference>
<dbReference type="Pfam" id="PF04265">
    <property type="entry name" value="TPK_B1_binding"/>
    <property type="match status" value="1"/>
</dbReference>
<dbReference type="PANTHER" id="PTHR13622">
    <property type="entry name" value="THIAMIN PYROPHOSPHOKINASE"/>
    <property type="match status" value="1"/>
</dbReference>
<dbReference type="GO" id="GO:0005524">
    <property type="term" value="F:ATP binding"/>
    <property type="evidence" value="ECO:0007669"/>
    <property type="project" value="UniProtKB-KW"/>
</dbReference>
<dbReference type="InterPro" id="IPR006282">
    <property type="entry name" value="Thi_PPkinase"/>
</dbReference>
<keyword evidence="4" id="KW-0067">ATP-binding</keyword>
<name>U6M395_EIMMA</name>
<feature type="domain" description="Thiamin pyrophosphokinase thiamin-binding" evidence="5">
    <location>
        <begin position="277"/>
        <end position="351"/>
    </location>
</feature>
<reference evidence="6" key="1">
    <citation type="submission" date="2013-10" db="EMBL/GenBank/DDBJ databases">
        <title>Genomic analysis of the causative agents of coccidiosis in chickens.</title>
        <authorList>
            <person name="Reid A.J."/>
            <person name="Blake D."/>
            <person name="Billington K."/>
            <person name="Browne H."/>
            <person name="Dunn M."/>
            <person name="Hung S."/>
            <person name="Kawahara F."/>
            <person name="Miranda-Saavedra D."/>
            <person name="Mourier T."/>
            <person name="Nagra H."/>
            <person name="Otto T.D."/>
            <person name="Rawlings N."/>
            <person name="Sanchez A."/>
            <person name="Sanders M."/>
            <person name="Subramaniam C."/>
            <person name="Tay Y."/>
            <person name="Dear P."/>
            <person name="Doerig C."/>
            <person name="Gruber A."/>
            <person name="Parkinson J."/>
            <person name="Shirley M."/>
            <person name="Wan K.L."/>
            <person name="Berriman M."/>
            <person name="Tomley F."/>
            <person name="Pain A."/>
        </authorList>
    </citation>
    <scope>NUCLEOTIDE SEQUENCE [LARGE SCALE GENOMIC DNA]</scope>
    <source>
        <strain evidence="6">Weybridge</strain>
    </source>
</reference>
<dbReference type="NCBIfam" id="TIGR01378">
    <property type="entry name" value="thi_PPkinase"/>
    <property type="match status" value="1"/>
</dbReference>
<evidence type="ECO:0000256" key="1">
    <source>
        <dbReference type="ARBA" id="ARBA00022679"/>
    </source>
</evidence>
<dbReference type="OMA" id="IAHNGPC"/>
<dbReference type="PANTHER" id="PTHR13622:SF8">
    <property type="entry name" value="THIAMIN PYROPHOSPHOKINASE 1"/>
    <property type="match status" value="1"/>
</dbReference>
<dbReference type="AlphaFoldDB" id="U6M395"/>
<accession>U6M395</accession>
<sequence length="364" mass="39024">MASTLKATRQILQHYSAGRISSSSSSECSSSNNNRLTTVHDLRILERILRHSDTSAALGHAEAPAGSLAAPVALSNASTGASGRGRVVLLLLNRPLPFYVNCLLENASVVVAADGAANYLLPLYRAAETKQQQAQRLHERMNGRTVDPFVAEASPLESETTVHQCGRTLQLPACICGDMDSSSAEALYFFEARGVPVVRLSDQIHTDLEKAFAFAASKFRLSHDDIVIIAGAIGGRFDHSIAAVSFLYKVHNASAETLPPKVILLGECNACLLLPEGDNEVLLSDGVFSEACGLLPMAGEVRNVTTEGLKWNVKGEPLRVGGLISSSNIVGLACKVPRIKDRIKIATSDPLVFFGELNKELLHR</sequence>
<keyword evidence="1" id="KW-0808">Transferase</keyword>
<reference evidence="6" key="2">
    <citation type="submission" date="2013-10" db="EMBL/GenBank/DDBJ databases">
        <authorList>
            <person name="Aslett M."/>
        </authorList>
    </citation>
    <scope>NUCLEOTIDE SEQUENCE [LARGE SCALE GENOMIC DNA]</scope>
    <source>
        <strain evidence="6">Weybridge</strain>
    </source>
</reference>
<dbReference type="OrthoDB" id="354813at2759"/>
<dbReference type="Gene3D" id="3.40.50.10240">
    <property type="entry name" value="Thiamin pyrophosphokinase, catalytic domain"/>
    <property type="match status" value="1"/>
</dbReference>
<dbReference type="InterPro" id="IPR036371">
    <property type="entry name" value="TPK_B1-bd_sf"/>
</dbReference>
<dbReference type="SUPFAM" id="SSF63862">
    <property type="entry name" value="Thiamin pyrophosphokinase, substrate-binding domain"/>
    <property type="match status" value="1"/>
</dbReference>
<keyword evidence="7" id="KW-1185">Reference proteome</keyword>
<gene>
    <name evidence="6" type="ORF">EMWEY_00052660</name>
</gene>
<dbReference type="GO" id="GO:0016301">
    <property type="term" value="F:kinase activity"/>
    <property type="evidence" value="ECO:0007669"/>
    <property type="project" value="UniProtKB-KW"/>
</dbReference>
<dbReference type="VEuPathDB" id="ToxoDB:EMWEY_00052660"/>